<reference evidence="3 4" key="1">
    <citation type="journal article" date="2015" name="Mol. Plant Microbe Interact.">
        <title>Genome, transcriptome, and functional analyses of Penicillium expansum provide new insights into secondary metabolism and pathogenicity.</title>
        <authorList>
            <person name="Ballester A.R."/>
            <person name="Marcet-Houben M."/>
            <person name="Levin E."/>
            <person name="Sela N."/>
            <person name="Selma-Lazaro C."/>
            <person name="Carmona L."/>
            <person name="Wisniewski M."/>
            <person name="Droby S."/>
            <person name="Gonzalez-Candelas L."/>
            <person name="Gabaldon T."/>
        </authorList>
    </citation>
    <scope>NUCLEOTIDE SEQUENCE [LARGE SCALE GENOMIC DNA]</scope>
    <source>
        <strain evidence="3 4">PHI-1</strain>
    </source>
</reference>
<dbReference type="AlphaFoldDB" id="A0A0A2L8L0"/>
<dbReference type="EMBL" id="JQGA01000847">
    <property type="protein sequence ID" value="KGO72955.1"/>
    <property type="molecule type" value="Genomic_DNA"/>
</dbReference>
<evidence type="ECO:0000313" key="4">
    <source>
        <dbReference type="Proteomes" id="UP000030104"/>
    </source>
</evidence>
<comment type="caution">
    <text evidence="3">The sequence shown here is derived from an EMBL/GenBank/DDBJ whole genome shotgun (WGS) entry which is preliminary data.</text>
</comment>
<accession>A0A0A2L8L0</accession>
<protein>
    <submittedName>
        <fullName evidence="3">Uncharacterized protein</fullName>
    </submittedName>
</protein>
<keyword evidence="4" id="KW-1185">Reference proteome</keyword>
<evidence type="ECO:0000313" key="3">
    <source>
        <dbReference type="EMBL" id="KGO72955.1"/>
    </source>
</evidence>
<sequence>MQAQQIQQIYAQQAIQIQALQRELARIKQELAAERALSVSIKHNPISSSTSKGKQPARKHVQTPNNDSINKEPSLRRHREQTTFSMREQTPAQPTAAQQEAAAVRYLAFVEDMTKLGRKRAQFKFPSLTGKANYRAWAQNVKQLMNQHLLEQIIEGQAGSLPVHHPQYYSLRVLKGDAQLMIANAVSAKINENLRFSKDPEPERIWKSLKDQYETC</sequence>
<proteinExistence type="predicted"/>
<evidence type="ECO:0000256" key="1">
    <source>
        <dbReference type="SAM" id="Coils"/>
    </source>
</evidence>
<name>A0A0A2L8L0_PENIT</name>
<feature type="coiled-coil region" evidence="1">
    <location>
        <begin position="3"/>
        <end position="37"/>
    </location>
</feature>
<dbReference type="OrthoDB" id="4238030at2759"/>
<gene>
    <name evidence="3" type="ORF">PITC_061830</name>
</gene>
<dbReference type="HOGENOM" id="CLU_1277992_0_0_1"/>
<organism evidence="3 4">
    <name type="scientific">Penicillium italicum</name>
    <name type="common">Blue mold</name>
    <dbReference type="NCBI Taxonomy" id="40296"/>
    <lineage>
        <taxon>Eukaryota</taxon>
        <taxon>Fungi</taxon>
        <taxon>Dikarya</taxon>
        <taxon>Ascomycota</taxon>
        <taxon>Pezizomycotina</taxon>
        <taxon>Eurotiomycetes</taxon>
        <taxon>Eurotiomycetidae</taxon>
        <taxon>Eurotiales</taxon>
        <taxon>Aspergillaceae</taxon>
        <taxon>Penicillium</taxon>
    </lineage>
</organism>
<evidence type="ECO:0000256" key="2">
    <source>
        <dbReference type="SAM" id="MobiDB-lite"/>
    </source>
</evidence>
<keyword evidence="1" id="KW-0175">Coiled coil</keyword>
<feature type="region of interest" description="Disordered" evidence="2">
    <location>
        <begin position="43"/>
        <end position="97"/>
    </location>
</feature>
<feature type="compositionally biased region" description="Low complexity" evidence="2">
    <location>
        <begin position="88"/>
        <end position="97"/>
    </location>
</feature>
<dbReference type="Proteomes" id="UP000030104">
    <property type="component" value="Unassembled WGS sequence"/>
</dbReference>